<name>A0A7R9GCH9_9CRUS</name>
<dbReference type="Proteomes" id="UP000678499">
    <property type="component" value="Unassembled WGS sequence"/>
</dbReference>
<dbReference type="EMBL" id="CAJPEX010000492">
    <property type="protein sequence ID" value="CAG0916003.1"/>
    <property type="molecule type" value="Genomic_DNA"/>
</dbReference>
<dbReference type="OrthoDB" id="6264899at2759"/>
<evidence type="ECO:0000313" key="1">
    <source>
        <dbReference type="EMBL" id="CAD7275851.1"/>
    </source>
</evidence>
<gene>
    <name evidence="1" type="ORF">NMOB1V02_LOCUS3637</name>
</gene>
<keyword evidence="2" id="KW-1185">Reference proteome</keyword>
<evidence type="ECO:0000313" key="2">
    <source>
        <dbReference type="Proteomes" id="UP000678499"/>
    </source>
</evidence>
<reference evidence="1" key="1">
    <citation type="submission" date="2020-11" db="EMBL/GenBank/DDBJ databases">
        <authorList>
            <person name="Tran Van P."/>
        </authorList>
    </citation>
    <scope>NUCLEOTIDE SEQUENCE</scope>
</reference>
<organism evidence="1">
    <name type="scientific">Notodromas monacha</name>
    <dbReference type="NCBI Taxonomy" id="399045"/>
    <lineage>
        <taxon>Eukaryota</taxon>
        <taxon>Metazoa</taxon>
        <taxon>Ecdysozoa</taxon>
        <taxon>Arthropoda</taxon>
        <taxon>Crustacea</taxon>
        <taxon>Oligostraca</taxon>
        <taxon>Ostracoda</taxon>
        <taxon>Podocopa</taxon>
        <taxon>Podocopida</taxon>
        <taxon>Cypridocopina</taxon>
        <taxon>Cypridoidea</taxon>
        <taxon>Cyprididae</taxon>
        <taxon>Notodromas</taxon>
    </lineage>
</organism>
<protein>
    <submittedName>
        <fullName evidence="1">Uncharacterized protein</fullName>
    </submittedName>
</protein>
<dbReference type="EMBL" id="OA882529">
    <property type="protein sequence ID" value="CAD7275851.1"/>
    <property type="molecule type" value="Genomic_DNA"/>
</dbReference>
<sequence length="195" mass="21000">MGNKKGKASFMKEYLRSMQGMDHQFQPFSRNGIEITGEELQRRGNSGLTVVDAAMCNTLQVRRGSEPSLNRIGGPGDLGTGHSCDRVAANGVGSGPGPPALVAENKRWSAAPIIDDDDEARLLKPIEFSLFRMLRCVDVERQASAPDRFSFDDPVLPLPLVTAFSSPLLEGIRPGLSNVSSLSCTRAIQTSLLGN</sequence>
<dbReference type="AlphaFoldDB" id="A0A7R9GCH9"/>
<proteinExistence type="predicted"/>
<accession>A0A7R9GCH9</accession>